<dbReference type="PANTHER" id="PTHR21327">
    <property type="entry name" value="GTP CYCLOHYDROLASE II-RELATED"/>
    <property type="match status" value="1"/>
</dbReference>
<keyword evidence="12" id="KW-1185">Reference proteome</keyword>
<dbReference type="InterPro" id="IPR000926">
    <property type="entry name" value="RibA"/>
</dbReference>
<evidence type="ECO:0000313" key="11">
    <source>
        <dbReference type="EMBL" id="ABY33609.1"/>
    </source>
</evidence>
<feature type="binding site" evidence="9">
    <location>
        <begin position="95"/>
        <end position="97"/>
    </location>
    <ligand>
        <name>GTP</name>
        <dbReference type="ChEBI" id="CHEBI:37565"/>
    </ligand>
</feature>
<feature type="binding site" evidence="9">
    <location>
        <position position="73"/>
    </location>
    <ligand>
        <name>GTP</name>
        <dbReference type="ChEBI" id="CHEBI:37565"/>
    </ligand>
</feature>
<dbReference type="InParanoid" id="A9WDK3"/>
<dbReference type="STRING" id="324602.Caur_0359"/>
<comment type="cofactor">
    <cofactor evidence="9">
        <name>Zn(2+)</name>
        <dbReference type="ChEBI" id="CHEBI:29105"/>
    </cofactor>
    <text evidence="9">Binds 1 zinc ion per subunit.</text>
</comment>
<dbReference type="EnsemblBacteria" id="ABY33609">
    <property type="protein sequence ID" value="ABY33609"/>
    <property type="gene ID" value="Caur_0359"/>
</dbReference>
<dbReference type="FunFam" id="3.40.50.10990:FF:000002">
    <property type="entry name" value="GTP cyclohydrolase-2"/>
    <property type="match status" value="1"/>
</dbReference>
<accession>A9WDK3</accession>
<evidence type="ECO:0000313" key="12">
    <source>
        <dbReference type="Proteomes" id="UP000002008"/>
    </source>
</evidence>
<keyword evidence="3 9" id="KW-0479">Metal-binding</keyword>
<keyword evidence="2 9" id="KW-0686">Riboflavin biosynthesis</keyword>
<evidence type="ECO:0000256" key="7">
    <source>
        <dbReference type="ARBA" id="ARBA00023134"/>
    </source>
</evidence>
<dbReference type="RefSeq" id="WP_012256265.1">
    <property type="nucleotide sequence ID" value="NC_010175.1"/>
</dbReference>
<feature type="binding site" evidence="9">
    <location>
        <position position="152"/>
    </location>
    <ligand>
        <name>GTP</name>
        <dbReference type="ChEBI" id="CHEBI:37565"/>
    </ligand>
</feature>
<feature type="binding site" evidence="9">
    <location>
        <position position="157"/>
    </location>
    <ligand>
        <name>GTP</name>
        <dbReference type="ChEBI" id="CHEBI:37565"/>
    </ligand>
</feature>
<dbReference type="InterPro" id="IPR032677">
    <property type="entry name" value="GTP_cyclohydro_II"/>
</dbReference>
<protein>
    <recommendedName>
        <fullName evidence="9">GTP cyclohydrolase-2</fullName>
        <ecNumber evidence="9">3.5.4.25</ecNumber>
    </recommendedName>
    <alternativeName>
        <fullName evidence="9">GTP cyclohydrolase II</fullName>
    </alternativeName>
</protein>
<organism evidence="11 12">
    <name type="scientific">Chloroflexus aurantiacus (strain ATCC 29366 / DSM 635 / J-10-fl)</name>
    <dbReference type="NCBI Taxonomy" id="324602"/>
    <lineage>
        <taxon>Bacteria</taxon>
        <taxon>Bacillati</taxon>
        <taxon>Chloroflexota</taxon>
        <taxon>Chloroflexia</taxon>
        <taxon>Chloroflexales</taxon>
        <taxon>Chloroflexineae</taxon>
        <taxon>Chloroflexaceae</taxon>
        <taxon>Chloroflexus</taxon>
    </lineage>
</organism>
<dbReference type="NCBIfam" id="NF001591">
    <property type="entry name" value="PRK00393.1"/>
    <property type="match status" value="1"/>
</dbReference>
<dbReference type="CDD" id="cd00641">
    <property type="entry name" value="GTP_cyclohydro2"/>
    <property type="match status" value="1"/>
</dbReference>
<feature type="binding site" evidence="9">
    <location>
        <position position="68"/>
    </location>
    <ligand>
        <name>Zn(2+)</name>
        <dbReference type="ChEBI" id="CHEBI:29105"/>
        <note>catalytic</note>
    </ligand>
</feature>
<dbReference type="GO" id="GO:0005525">
    <property type="term" value="F:GTP binding"/>
    <property type="evidence" value="ECO:0007669"/>
    <property type="project" value="UniProtKB-KW"/>
</dbReference>
<feature type="active site" description="Nucleophile" evidence="9">
    <location>
        <position position="131"/>
    </location>
</feature>
<sequence>MTTFFPITRAAMADLPTRFGHFQIVVYLDAEQKEQIALTCGQLHTPEPVLTRLHSECLTGDIFGSHRCDCGEQLAAALTAIQQAGRGVLLYLRQEGRGIGLVNKIRAYALQQQGLDTVDANRALGLPDDMRDYRVAAAILTDLGIKSVRLLTNNPAKITGIEQHGIAVTERVPLQMPANNYSAAYLLAKQVRMGHLLDSRLL</sequence>
<comment type="catalytic activity">
    <reaction evidence="8 9">
        <text>GTP + 4 H2O = 2,5-diamino-6-hydroxy-4-(5-phosphoribosylamino)-pyrimidine + formate + 2 phosphate + 3 H(+)</text>
        <dbReference type="Rhea" id="RHEA:23704"/>
        <dbReference type="ChEBI" id="CHEBI:15377"/>
        <dbReference type="ChEBI" id="CHEBI:15378"/>
        <dbReference type="ChEBI" id="CHEBI:15740"/>
        <dbReference type="ChEBI" id="CHEBI:37565"/>
        <dbReference type="ChEBI" id="CHEBI:43474"/>
        <dbReference type="ChEBI" id="CHEBI:58614"/>
        <dbReference type="EC" id="3.5.4.25"/>
    </reaction>
</comment>
<dbReference type="GO" id="GO:0009231">
    <property type="term" value="P:riboflavin biosynthetic process"/>
    <property type="evidence" value="ECO:0000318"/>
    <property type="project" value="GO_Central"/>
</dbReference>
<dbReference type="EMBL" id="CP000909">
    <property type="protein sequence ID" value="ABY33609.1"/>
    <property type="molecule type" value="Genomic_DNA"/>
</dbReference>
<comment type="function">
    <text evidence="9">Catalyzes the conversion of GTP to 2,5-diamino-6-ribosylamino-4(3H)-pyrimidinone 5'-phosphate (DARP), formate and pyrophosphate.</text>
</comment>
<evidence type="ECO:0000256" key="1">
    <source>
        <dbReference type="ARBA" id="ARBA00004853"/>
    </source>
</evidence>
<gene>
    <name evidence="9" type="primary">ribA</name>
    <name evidence="11" type="ordered locus">Caur_0359</name>
</gene>
<dbReference type="Pfam" id="PF00925">
    <property type="entry name" value="GTP_cyclohydro2"/>
    <property type="match status" value="1"/>
</dbReference>
<dbReference type="HAMAP" id="MF_00179">
    <property type="entry name" value="RibA"/>
    <property type="match status" value="1"/>
</dbReference>
<feature type="domain" description="GTP cyclohydrolase II" evidence="10">
    <location>
        <begin position="10"/>
        <end position="173"/>
    </location>
</feature>
<dbReference type="NCBIfam" id="TIGR00505">
    <property type="entry name" value="ribA"/>
    <property type="match status" value="1"/>
</dbReference>
<keyword evidence="6 9" id="KW-0862">Zinc</keyword>
<dbReference type="SUPFAM" id="SSF142695">
    <property type="entry name" value="RibA-like"/>
    <property type="match status" value="1"/>
</dbReference>
<dbReference type="GO" id="GO:0005829">
    <property type="term" value="C:cytosol"/>
    <property type="evidence" value="ECO:0000318"/>
    <property type="project" value="GO_Central"/>
</dbReference>
<keyword evidence="4 9" id="KW-0547">Nucleotide-binding</keyword>
<dbReference type="InterPro" id="IPR036144">
    <property type="entry name" value="RibA-like_sf"/>
</dbReference>
<evidence type="ECO:0000256" key="9">
    <source>
        <dbReference type="HAMAP-Rule" id="MF_00179"/>
    </source>
</evidence>
<dbReference type="UniPathway" id="UPA00275">
    <property type="reaction ID" value="UER00400"/>
</dbReference>
<feature type="binding site" evidence="9">
    <location>
        <position position="117"/>
    </location>
    <ligand>
        <name>GTP</name>
        <dbReference type="ChEBI" id="CHEBI:37565"/>
    </ligand>
</feature>
<dbReference type="GO" id="GO:0008270">
    <property type="term" value="F:zinc ion binding"/>
    <property type="evidence" value="ECO:0007669"/>
    <property type="project" value="UniProtKB-UniRule"/>
</dbReference>
<evidence type="ECO:0000256" key="5">
    <source>
        <dbReference type="ARBA" id="ARBA00022801"/>
    </source>
</evidence>
<evidence type="ECO:0000256" key="3">
    <source>
        <dbReference type="ARBA" id="ARBA00022723"/>
    </source>
</evidence>
<dbReference type="Proteomes" id="UP000002008">
    <property type="component" value="Chromosome"/>
</dbReference>
<feature type="binding site" evidence="9">
    <location>
        <begin position="52"/>
        <end position="56"/>
    </location>
    <ligand>
        <name>GTP</name>
        <dbReference type="ChEBI" id="CHEBI:37565"/>
    </ligand>
</feature>
<evidence type="ECO:0000256" key="4">
    <source>
        <dbReference type="ARBA" id="ARBA00022741"/>
    </source>
</evidence>
<keyword evidence="7 9" id="KW-0342">GTP-binding</keyword>
<dbReference type="HOGENOM" id="CLU_020273_2_1_0"/>
<dbReference type="KEGG" id="cau:Caur_0359"/>
<comment type="similarity">
    <text evidence="9">Belongs to the GTP cyclohydrolase II family.</text>
</comment>
<dbReference type="EC" id="3.5.4.25" evidence="9"/>
<dbReference type="PATRIC" id="fig|324602.8.peg.411"/>
<reference evidence="12" key="1">
    <citation type="journal article" date="2011" name="BMC Genomics">
        <title>Complete genome sequence of the filamentous anoxygenic phototrophic bacterium Chloroflexus aurantiacus.</title>
        <authorList>
            <person name="Tang K.H."/>
            <person name="Barry K."/>
            <person name="Chertkov O."/>
            <person name="Dalin E."/>
            <person name="Han C.S."/>
            <person name="Hauser L.J."/>
            <person name="Honchak B.M."/>
            <person name="Karbach L.E."/>
            <person name="Land M.L."/>
            <person name="Lapidus A."/>
            <person name="Larimer F.W."/>
            <person name="Mikhailova N."/>
            <person name="Pitluck S."/>
            <person name="Pierson B.K."/>
            <person name="Blankenship R.E."/>
        </authorList>
    </citation>
    <scope>NUCLEOTIDE SEQUENCE [LARGE SCALE GENOMIC DNA]</scope>
    <source>
        <strain evidence="12">ATCC 29366 / DSM 635 / J-10-fl</strain>
    </source>
</reference>
<name>A9WDK3_CHLAA</name>
<feature type="binding site" evidence="9">
    <location>
        <position position="57"/>
    </location>
    <ligand>
        <name>Zn(2+)</name>
        <dbReference type="ChEBI" id="CHEBI:29105"/>
        <note>catalytic</note>
    </ligand>
</feature>
<comment type="pathway">
    <text evidence="1 9">Cofactor biosynthesis; riboflavin biosynthesis; 5-amino-6-(D-ribitylamino)uracil from GTP: step 1/4.</text>
</comment>
<evidence type="ECO:0000259" key="10">
    <source>
        <dbReference type="Pfam" id="PF00925"/>
    </source>
</evidence>
<dbReference type="AlphaFoldDB" id="A9WDK3"/>
<evidence type="ECO:0000256" key="2">
    <source>
        <dbReference type="ARBA" id="ARBA00022619"/>
    </source>
</evidence>
<feature type="active site" description="Proton acceptor" evidence="9">
    <location>
        <position position="129"/>
    </location>
</feature>
<feature type="binding site" evidence="9">
    <location>
        <position position="70"/>
    </location>
    <ligand>
        <name>Zn(2+)</name>
        <dbReference type="ChEBI" id="CHEBI:29105"/>
        <note>catalytic</note>
    </ligand>
</feature>
<dbReference type="Gene3D" id="3.40.50.10990">
    <property type="entry name" value="GTP cyclohydrolase II"/>
    <property type="match status" value="1"/>
</dbReference>
<dbReference type="eggNOG" id="COG0807">
    <property type="taxonomic scope" value="Bacteria"/>
</dbReference>
<proteinExistence type="inferred from homology"/>
<dbReference type="GO" id="GO:0003935">
    <property type="term" value="F:GTP cyclohydrolase II activity"/>
    <property type="evidence" value="ECO:0000318"/>
    <property type="project" value="GO_Central"/>
</dbReference>
<dbReference type="PANTHER" id="PTHR21327:SF18">
    <property type="entry name" value="3,4-DIHYDROXY-2-BUTANONE 4-PHOSPHATE SYNTHASE"/>
    <property type="match status" value="1"/>
</dbReference>
<evidence type="ECO:0000256" key="6">
    <source>
        <dbReference type="ARBA" id="ARBA00022833"/>
    </source>
</evidence>
<keyword evidence="5 9" id="KW-0378">Hydrolase</keyword>
<evidence type="ECO:0000256" key="8">
    <source>
        <dbReference type="ARBA" id="ARBA00049295"/>
    </source>
</evidence>